<evidence type="ECO:0000259" key="3">
    <source>
        <dbReference type="SMART" id="SM00822"/>
    </source>
</evidence>
<reference evidence="4" key="1">
    <citation type="submission" date="2021-04" db="EMBL/GenBank/DDBJ databases">
        <title>Complete genome sequence for Sulfitobacter sp. strain JK7-1.</title>
        <authorList>
            <person name="Park S.-J."/>
        </authorList>
    </citation>
    <scope>NUCLEOTIDE SEQUENCE</scope>
    <source>
        <strain evidence="4">JK7-1</strain>
    </source>
</reference>
<dbReference type="Gene3D" id="3.40.50.720">
    <property type="entry name" value="NAD(P)-binding Rossmann-like Domain"/>
    <property type="match status" value="1"/>
</dbReference>
<dbReference type="GO" id="GO:0006633">
    <property type="term" value="P:fatty acid biosynthetic process"/>
    <property type="evidence" value="ECO:0007669"/>
    <property type="project" value="TreeGrafter"/>
</dbReference>
<dbReference type="GO" id="GO:0048038">
    <property type="term" value="F:quinone binding"/>
    <property type="evidence" value="ECO:0007669"/>
    <property type="project" value="TreeGrafter"/>
</dbReference>
<evidence type="ECO:0000256" key="1">
    <source>
        <dbReference type="ARBA" id="ARBA00006484"/>
    </source>
</evidence>
<sequence>MSHVIVSGGGSGVGAATAHAFAEAGWEVTILGRREAPLKEQGLPYATCDVTDAEAVRAAFDTARTARGPITCVIANAGAADSVPFAKMSTDSLHAMLDVNVAGVFNCWQAALPDMTEHGGQMIAIASTASLKGYAYVAGYVAAKHAVLGLTRALAIELAPKGITVNAICPGFLDTPMTDRSLANITEKTGMPPDDALKQLTKGNPQRRLVEVDEVAGTALWLTSPAARSVNGHALSLSGGEV</sequence>
<dbReference type="InterPro" id="IPR057326">
    <property type="entry name" value="KR_dom"/>
</dbReference>
<name>A0A975JER4_9RHOB</name>
<dbReference type="AlphaFoldDB" id="A0A975JER4"/>
<protein>
    <submittedName>
        <fullName evidence="4">SDR family oxidoreductase</fullName>
    </submittedName>
</protein>
<dbReference type="GO" id="GO:0016616">
    <property type="term" value="F:oxidoreductase activity, acting on the CH-OH group of donors, NAD or NADP as acceptor"/>
    <property type="evidence" value="ECO:0007669"/>
    <property type="project" value="TreeGrafter"/>
</dbReference>
<accession>A0A975JER4</accession>
<dbReference type="Proteomes" id="UP000683291">
    <property type="component" value="Chromosome 1"/>
</dbReference>
<dbReference type="CDD" id="cd05233">
    <property type="entry name" value="SDR_c"/>
    <property type="match status" value="1"/>
</dbReference>
<proteinExistence type="inferred from homology"/>
<keyword evidence="2" id="KW-0560">Oxidoreductase</keyword>
<dbReference type="PROSITE" id="PS00061">
    <property type="entry name" value="ADH_SHORT"/>
    <property type="match status" value="1"/>
</dbReference>
<keyword evidence="5" id="KW-1185">Reference proteome</keyword>
<feature type="domain" description="Ketoreductase" evidence="3">
    <location>
        <begin position="2"/>
        <end position="163"/>
    </location>
</feature>
<dbReference type="PANTHER" id="PTHR42760:SF133">
    <property type="entry name" value="3-OXOACYL-[ACYL-CARRIER-PROTEIN] REDUCTASE"/>
    <property type="match status" value="1"/>
</dbReference>
<comment type="similarity">
    <text evidence="1">Belongs to the short-chain dehydrogenases/reductases (SDR) family.</text>
</comment>
<dbReference type="PRINTS" id="PR00081">
    <property type="entry name" value="GDHRDH"/>
</dbReference>
<dbReference type="InterPro" id="IPR036291">
    <property type="entry name" value="NAD(P)-bd_dom_sf"/>
</dbReference>
<dbReference type="InterPro" id="IPR020904">
    <property type="entry name" value="Sc_DH/Rdtase_CS"/>
</dbReference>
<dbReference type="SMART" id="SM00822">
    <property type="entry name" value="PKS_KR"/>
    <property type="match status" value="1"/>
</dbReference>
<dbReference type="PANTHER" id="PTHR42760">
    <property type="entry name" value="SHORT-CHAIN DEHYDROGENASES/REDUCTASES FAMILY MEMBER"/>
    <property type="match status" value="1"/>
</dbReference>
<dbReference type="EMBL" id="CP073581">
    <property type="protein sequence ID" value="QUJ76977.1"/>
    <property type="molecule type" value="Genomic_DNA"/>
</dbReference>
<dbReference type="PRINTS" id="PR00080">
    <property type="entry name" value="SDRFAMILY"/>
</dbReference>
<dbReference type="KEGG" id="sual:KDD17_02700"/>
<dbReference type="SUPFAM" id="SSF51735">
    <property type="entry name" value="NAD(P)-binding Rossmann-fold domains"/>
    <property type="match status" value="1"/>
</dbReference>
<dbReference type="Pfam" id="PF13561">
    <property type="entry name" value="adh_short_C2"/>
    <property type="match status" value="1"/>
</dbReference>
<evidence type="ECO:0000256" key="2">
    <source>
        <dbReference type="ARBA" id="ARBA00023002"/>
    </source>
</evidence>
<organism evidence="4 5">
    <name type="scientific">Sulfitobacter albidus</name>
    <dbReference type="NCBI Taxonomy" id="2829501"/>
    <lineage>
        <taxon>Bacteria</taxon>
        <taxon>Pseudomonadati</taxon>
        <taxon>Pseudomonadota</taxon>
        <taxon>Alphaproteobacteria</taxon>
        <taxon>Rhodobacterales</taxon>
        <taxon>Roseobacteraceae</taxon>
        <taxon>Sulfitobacter</taxon>
    </lineage>
</organism>
<dbReference type="InterPro" id="IPR002347">
    <property type="entry name" value="SDR_fam"/>
</dbReference>
<dbReference type="FunFam" id="3.40.50.720:FF:000084">
    <property type="entry name" value="Short-chain dehydrogenase reductase"/>
    <property type="match status" value="1"/>
</dbReference>
<evidence type="ECO:0000313" key="5">
    <source>
        <dbReference type="Proteomes" id="UP000683291"/>
    </source>
</evidence>
<evidence type="ECO:0000313" key="4">
    <source>
        <dbReference type="EMBL" id="QUJ76977.1"/>
    </source>
</evidence>
<dbReference type="RefSeq" id="WP_212705173.1">
    <property type="nucleotide sequence ID" value="NZ_CP073581.1"/>
</dbReference>
<gene>
    <name evidence="4" type="ORF">KDD17_02700</name>
</gene>